<dbReference type="AlphaFoldDB" id="A0AA34RD62"/>
<organism evidence="2 3">
    <name type="scientific">Chlamydia pecorum (strain ATCC VR-628 / DSM 29919 / E58)</name>
    <name type="common">Chlamydophila pecorum</name>
    <dbReference type="NCBI Taxonomy" id="331635"/>
    <lineage>
        <taxon>Bacteria</taxon>
        <taxon>Pseudomonadati</taxon>
        <taxon>Chlamydiota</taxon>
        <taxon>Chlamydiia</taxon>
        <taxon>Chlamydiales</taxon>
        <taxon>Chlamydiaceae</taxon>
        <taxon>Chlamydia/Chlamydophila group</taxon>
        <taxon>Chlamydia</taxon>
    </lineage>
</organism>
<dbReference type="KEGG" id="cpm:G5S_0626"/>
<dbReference type="Proteomes" id="UP000008305">
    <property type="component" value="Chromosome"/>
</dbReference>
<evidence type="ECO:0000313" key="2">
    <source>
        <dbReference type="EMBL" id="AEB41587.1"/>
    </source>
</evidence>
<dbReference type="RefSeq" id="WP_013712665.1">
    <property type="nucleotide sequence ID" value="NC_015408.1"/>
</dbReference>
<gene>
    <name evidence="2" type="ordered locus">G5S_0626</name>
</gene>
<evidence type="ECO:0000256" key="1">
    <source>
        <dbReference type="SAM" id="Phobius"/>
    </source>
</evidence>
<dbReference type="EMBL" id="CP002608">
    <property type="protein sequence ID" value="AEB41587.1"/>
    <property type="molecule type" value="Genomic_DNA"/>
</dbReference>
<evidence type="ECO:0000313" key="3">
    <source>
        <dbReference type="Proteomes" id="UP000008305"/>
    </source>
</evidence>
<feature type="transmembrane region" description="Helical" evidence="1">
    <location>
        <begin position="44"/>
        <end position="65"/>
    </location>
</feature>
<dbReference type="GeneID" id="99718630"/>
<protein>
    <submittedName>
        <fullName evidence="2">Uncharacterized protein</fullName>
    </submittedName>
</protein>
<proteinExistence type="predicted"/>
<keyword evidence="1" id="KW-1133">Transmembrane helix</keyword>
<keyword evidence="3" id="KW-1185">Reference proteome</keyword>
<name>A0AA34RD62_CHLPE</name>
<dbReference type="PANTHER" id="PTHR37304">
    <property type="entry name" value="MEMBRANE PROTEIN-RELATED"/>
    <property type="match status" value="1"/>
</dbReference>
<dbReference type="PANTHER" id="PTHR37304:SF1">
    <property type="entry name" value="MEMBRANE PROTEIN"/>
    <property type="match status" value="1"/>
</dbReference>
<feature type="transmembrane region" description="Helical" evidence="1">
    <location>
        <begin position="6"/>
        <end position="23"/>
    </location>
</feature>
<keyword evidence="1" id="KW-0472">Membrane</keyword>
<reference evidence="2 3" key="1">
    <citation type="journal article" date="2011" name="J. Bacteriol.">
        <title>Genome sequence of the obligate intracellular animal pathogen Chlamydia pecorum E58.</title>
        <authorList>
            <person name="Mojica S."/>
            <person name="Huot Creasy H."/>
            <person name="Daugherty S."/>
            <person name="Read T.D."/>
            <person name="Kim T."/>
            <person name="Kaltenboeck B."/>
            <person name="Bavoil P."/>
            <person name="Myers G.S."/>
        </authorList>
    </citation>
    <scope>NUCLEOTIDE SEQUENCE [LARGE SCALE GENOMIC DNA]</scope>
    <source>
        <strain evidence="2 3">E58</strain>
    </source>
</reference>
<keyword evidence="1" id="KW-0812">Transmembrane</keyword>
<dbReference type="InterPro" id="IPR007211">
    <property type="entry name" value="DUF378"/>
</dbReference>
<accession>A0AA34RD62</accession>
<sequence length="93" mass="9884">MLGKLVRGISSLIVVLSALNVGIRGISHHQVNVMARLGLEGPSLLGRIVSIIIGLAGVICLLGFFGCCRKKSCHSHCHGESSKSCCHHHSDKE</sequence>